<organism evidence="1 2">
    <name type="scientific">Salipiger profundus</name>
    <dbReference type="NCBI Taxonomy" id="1229727"/>
    <lineage>
        <taxon>Bacteria</taxon>
        <taxon>Pseudomonadati</taxon>
        <taxon>Pseudomonadota</taxon>
        <taxon>Alphaproteobacteria</taxon>
        <taxon>Rhodobacterales</taxon>
        <taxon>Roseobacteraceae</taxon>
        <taxon>Salipiger</taxon>
    </lineage>
</organism>
<dbReference type="RefSeq" id="WP_076624390.1">
    <property type="nucleotide sequence ID" value="NZ_BMEW01000001.1"/>
</dbReference>
<keyword evidence="2" id="KW-1185">Reference proteome</keyword>
<proteinExistence type="predicted"/>
<evidence type="ECO:0000313" key="2">
    <source>
        <dbReference type="Proteomes" id="UP000186559"/>
    </source>
</evidence>
<reference evidence="1 2" key="1">
    <citation type="submission" date="2016-03" db="EMBL/GenBank/DDBJ databases">
        <title>Deep-sea bacteria in the southern Pacific.</title>
        <authorList>
            <person name="Tang K."/>
        </authorList>
    </citation>
    <scope>NUCLEOTIDE SEQUENCE [LARGE SCALE GENOMIC DNA]</scope>
    <source>
        <strain evidence="1 2">JLT2016</strain>
    </source>
</reference>
<dbReference type="STRING" id="1229727.Ga0080559_TMP3764"/>
<dbReference type="EMBL" id="CP014796">
    <property type="protein sequence ID" value="APX24560.1"/>
    <property type="molecule type" value="Genomic_DNA"/>
</dbReference>
<sequence length="139" mass="15692">MPVETAIFARRNVAYQHFHGTIGPVDHLDGLRRALDAPLHRTDTAQLADLSAVDHVYTDFMRTLTLVALEARLAKRVDPGTRYALFAPDDLSFGAARMFHQIAETVLPYHFDVFSRQQPALAHIRQPESTLRAFLRAAR</sequence>
<accession>A0A1U7D917</accession>
<dbReference type="Proteomes" id="UP000186559">
    <property type="component" value="Chromosome"/>
</dbReference>
<evidence type="ECO:0000313" key="1">
    <source>
        <dbReference type="EMBL" id="APX24560.1"/>
    </source>
</evidence>
<dbReference type="KEGG" id="tpro:Ga0080559_TMP3764"/>
<protein>
    <submittedName>
        <fullName evidence="1">Uncharacterized protein</fullName>
    </submittedName>
</protein>
<name>A0A1U7D917_9RHOB</name>
<dbReference type="AlphaFoldDB" id="A0A1U7D917"/>
<dbReference type="OrthoDB" id="7877306at2"/>
<gene>
    <name evidence="1" type="ORF">Ga0080559_TMP3764</name>
</gene>